<comment type="similarity">
    <text evidence="4">Belongs to the WD repeat ELP2 family.</text>
</comment>
<feature type="repeat" description="WD" evidence="11">
    <location>
        <begin position="674"/>
        <end position="706"/>
    </location>
</feature>
<dbReference type="FunFam" id="2.130.10.10:FF:000400">
    <property type="entry name" value="Elongator acetyltransferase complex subunit 2"/>
    <property type="match status" value="1"/>
</dbReference>
<evidence type="ECO:0000256" key="8">
    <source>
        <dbReference type="ARBA" id="ARBA00022694"/>
    </source>
</evidence>
<comment type="subcellular location">
    <subcellularLocation>
        <location evidence="2">Cytoplasm</location>
    </subcellularLocation>
    <subcellularLocation>
        <location evidence="1">Nucleus</location>
    </subcellularLocation>
</comment>
<evidence type="ECO:0000256" key="7">
    <source>
        <dbReference type="ARBA" id="ARBA00022574"/>
    </source>
</evidence>
<dbReference type="InterPro" id="IPR036322">
    <property type="entry name" value="WD40_repeat_dom_sf"/>
</dbReference>
<organism evidence="13 14">
    <name type="scientific">Tuber aestivum</name>
    <name type="common">summer truffle</name>
    <dbReference type="NCBI Taxonomy" id="59557"/>
    <lineage>
        <taxon>Eukaryota</taxon>
        <taxon>Fungi</taxon>
        <taxon>Dikarya</taxon>
        <taxon>Ascomycota</taxon>
        <taxon>Pezizomycotina</taxon>
        <taxon>Pezizomycetes</taxon>
        <taxon>Pezizales</taxon>
        <taxon>Tuberaceae</taxon>
        <taxon>Tuber</taxon>
    </lineage>
</organism>
<evidence type="ECO:0000256" key="1">
    <source>
        <dbReference type="ARBA" id="ARBA00004123"/>
    </source>
</evidence>
<proteinExistence type="inferred from homology"/>
<evidence type="ECO:0000256" key="5">
    <source>
        <dbReference type="ARBA" id="ARBA00020267"/>
    </source>
</evidence>
<dbReference type="PANTHER" id="PTHR44111">
    <property type="entry name" value="ELONGATOR COMPLEX PROTEIN 2"/>
    <property type="match status" value="1"/>
</dbReference>
<comment type="pathway">
    <text evidence="3">tRNA modification; 5-methoxycarbonylmethyl-2-thiouridine-tRNA biosynthesis.</text>
</comment>
<keyword evidence="10" id="KW-0539">Nucleus</keyword>
<feature type="region of interest" description="Disordered" evidence="12">
    <location>
        <begin position="573"/>
        <end position="594"/>
    </location>
</feature>
<keyword evidence="8" id="KW-0819">tRNA processing</keyword>
<dbReference type="Proteomes" id="UP001412239">
    <property type="component" value="Unassembled WGS sequence"/>
</dbReference>
<dbReference type="InterPro" id="IPR015943">
    <property type="entry name" value="WD40/YVTN_repeat-like_dom_sf"/>
</dbReference>
<evidence type="ECO:0000256" key="9">
    <source>
        <dbReference type="ARBA" id="ARBA00022737"/>
    </source>
</evidence>
<dbReference type="Pfam" id="PF00400">
    <property type="entry name" value="WD40"/>
    <property type="match status" value="5"/>
</dbReference>
<dbReference type="GO" id="GO:0002098">
    <property type="term" value="P:tRNA wobble uridine modification"/>
    <property type="evidence" value="ECO:0007669"/>
    <property type="project" value="InterPro"/>
</dbReference>
<dbReference type="PROSITE" id="PS50294">
    <property type="entry name" value="WD_REPEATS_REGION"/>
    <property type="match status" value="2"/>
</dbReference>
<dbReference type="SUPFAM" id="SSF50978">
    <property type="entry name" value="WD40 repeat-like"/>
    <property type="match status" value="1"/>
</dbReference>
<evidence type="ECO:0000256" key="3">
    <source>
        <dbReference type="ARBA" id="ARBA00005043"/>
    </source>
</evidence>
<reference evidence="13" key="1">
    <citation type="submission" date="2015-10" db="EMBL/GenBank/DDBJ databases">
        <authorList>
            <person name="Regsiter A."/>
            <person name="william w."/>
        </authorList>
    </citation>
    <scope>NUCLEOTIDE SEQUENCE</scope>
    <source>
        <strain evidence="13">Montdore</strain>
    </source>
</reference>
<keyword evidence="9" id="KW-0677">Repeat</keyword>
<dbReference type="GO" id="GO:0005737">
    <property type="term" value="C:cytoplasm"/>
    <property type="evidence" value="ECO:0007669"/>
    <property type="project" value="UniProtKB-SubCell"/>
</dbReference>
<dbReference type="Gene3D" id="2.130.10.10">
    <property type="entry name" value="YVTN repeat-like/Quinoprotein amine dehydrogenase"/>
    <property type="match status" value="4"/>
</dbReference>
<dbReference type="SMART" id="SM00320">
    <property type="entry name" value="WD40"/>
    <property type="match status" value="13"/>
</dbReference>
<feature type="repeat" description="WD" evidence="11">
    <location>
        <begin position="719"/>
        <end position="751"/>
    </location>
</feature>
<feature type="repeat" description="WD" evidence="11">
    <location>
        <begin position="94"/>
        <end position="130"/>
    </location>
</feature>
<dbReference type="GO" id="GO:0033588">
    <property type="term" value="C:elongator holoenzyme complex"/>
    <property type="evidence" value="ECO:0007669"/>
    <property type="project" value="InterPro"/>
</dbReference>
<evidence type="ECO:0000256" key="6">
    <source>
        <dbReference type="ARBA" id="ARBA00022490"/>
    </source>
</evidence>
<dbReference type="SUPFAM" id="SSF50998">
    <property type="entry name" value="Quinoprotein alcohol dehydrogenase-like"/>
    <property type="match status" value="1"/>
</dbReference>
<evidence type="ECO:0000256" key="2">
    <source>
        <dbReference type="ARBA" id="ARBA00004496"/>
    </source>
</evidence>
<evidence type="ECO:0000256" key="10">
    <source>
        <dbReference type="ARBA" id="ARBA00023242"/>
    </source>
</evidence>
<evidence type="ECO:0000313" key="13">
    <source>
        <dbReference type="EMBL" id="CUS11958.1"/>
    </source>
</evidence>
<evidence type="ECO:0000256" key="12">
    <source>
        <dbReference type="SAM" id="MobiDB-lite"/>
    </source>
</evidence>
<dbReference type="GO" id="GO:0005634">
    <property type="term" value="C:nucleus"/>
    <property type="evidence" value="ECO:0007669"/>
    <property type="project" value="UniProtKB-SubCell"/>
</dbReference>
<feature type="repeat" description="WD" evidence="11">
    <location>
        <begin position="251"/>
        <end position="299"/>
    </location>
</feature>
<evidence type="ECO:0000256" key="4">
    <source>
        <dbReference type="ARBA" id="ARBA00005881"/>
    </source>
</evidence>
<sequence length="857" mass="93231">MLPRVANRATAPPRAAKLTPRIPPTFFPLLSQTSIHKPLSVMTGASCSYISIGGNRNPAAADWSSSGLLAFGAGRCISLWNPLDPKYRGVFSTLKGHTDRVNVVRFLPGQGLAEDIIISGSVDQSLRIWQRPECSDSFSLCSVIEGVHKTSVSAVATCSRLPSVFASASVDGIVAVFSLSMLSQGKLDVKLLQTFSTAPKFYPLALALSVLPSPPSSGSPALVLAVSGSASSVSIYLSSSPSSQFSYQATLSGHENWIRSLAFALEDCSNPGSDLLLASASQDKYIRLWRIHPGEELPPAAAEGESKTFGLSNRLSNKAHKLRAEGDEVWSVTFEALLMGHEDWIYTAVWRPQTVDGSGLRLLSTSADNSLSIWAPEESSGIWLTTSRLGEISDCKGASTATGSAGGLWMGLWSPDGEAVAALGKTGSWRLWKHNTQDDRWVQSVGIGGHVKEAMGCSWEKTGGYLLSTGLDQTTRLSAEWIRKNEDLSSWHEFSRPQIHGYDINCIASLGRNGFVSGADEKLLRVFDEPKSIAGLLENLSGIKELSRESMPDAANIPVLGLSNKAVDGSMVLPLHNGSAPEEENDENKEQQVPAQSATSIIENLNHPPLEDHLARHTLWPEREKLYGHGYEISAVSCSPDGKLIATACKASTIDHAVIRLFETETWQEVKPPLKSHSLTVHRMAFSPDGSRLLSVGRDRAWTVFEKRDVGWEVLEMREKGHTRIIWDGKWAPVENVFATASRDKSVKLWEKGDGGWVNRATLKFEAPITALDFLGEVIEGKCWLAIGLEDGGLYVHHVKVGDWANLELLVKLDDRTTPDRSVTQITWRPTKGQVGKREMAVSSEDSSVRVYSISTA</sequence>
<evidence type="ECO:0000256" key="11">
    <source>
        <dbReference type="PROSITE-ProRule" id="PRU00221"/>
    </source>
</evidence>
<feature type="repeat" description="WD" evidence="11">
    <location>
        <begin position="338"/>
        <end position="374"/>
    </location>
</feature>
<keyword evidence="7 11" id="KW-0853">WD repeat</keyword>
<dbReference type="PANTHER" id="PTHR44111:SF1">
    <property type="entry name" value="ELONGATOR COMPLEX PROTEIN 2"/>
    <property type="match status" value="1"/>
</dbReference>
<dbReference type="InterPro" id="IPR037289">
    <property type="entry name" value="Elp2"/>
</dbReference>
<evidence type="ECO:0000313" key="14">
    <source>
        <dbReference type="Proteomes" id="UP001412239"/>
    </source>
</evidence>
<dbReference type="UniPathway" id="UPA00988"/>
<dbReference type="InterPro" id="IPR001680">
    <property type="entry name" value="WD40_rpt"/>
</dbReference>
<keyword evidence="14" id="KW-1185">Reference proteome</keyword>
<name>A0A292PZA1_9PEZI</name>
<accession>A0A292PZA1</accession>
<gene>
    <name evidence="13" type="ORF">GSTUAT00004006001</name>
</gene>
<protein>
    <recommendedName>
        <fullName evidence="5">Elongator complex protein 2</fullName>
    </recommendedName>
</protein>
<keyword evidence="6" id="KW-0963">Cytoplasm</keyword>
<dbReference type="InterPro" id="IPR011047">
    <property type="entry name" value="Quinoprotein_ADH-like_sf"/>
</dbReference>
<dbReference type="AlphaFoldDB" id="A0A292PZA1"/>
<dbReference type="PROSITE" id="PS50082">
    <property type="entry name" value="WD_REPEATS_2"/>
    <property type="match status" value="5"/>
</dbReference>
<dbReference type="EMBL" id="LN891008">
    <property type="protein sequence ID" value="CUS11958.1"/>
    <property type="molecule type" value="Genomic_DNA"/>
</dbReference>